<feature type="transmembrane region" description="Helical" evidence="9">
    <location>
        <begin position="294"/>
        <end position="310"/>
    </location>
</feature>
<feature type="chain" id="PRO_5025611091" description="Nuclear envelope integral membrane protein 1" evidence="10">
    <location>
        <begin position="16"/>
        <end position="584"/>
    </location>
</feature>
<keyword evidence="5 9" id="KW-1133">Transmembrane helix</keyword>
<comment type="subcellular location">
    <subcellularLocation>
        <location evidence="1">Nucleus inner membrane</location>
        <topology evidence="1">Multi-pass membrane protein</topology>
        <orientation evidence="1">Nucleoplasmic side</orientation>
    </subcellularLocation>
</comment>
<evidence type="ECO:0000256" key="2">
    <source>
        <dbReference type="ARBA" id="ARBA00005748"/>
    </source>
</evidence>
<feature type="transmembrane region" description="Helical" evidence="9">
    <location>
        <begin position="225"/>
        <end position="242"/>
    </location>
</feature>
<reference evidence="11 12" key="1">
    <citation type="submission" date="2019-12" db="EMBL/GenBank/DDBJ databases">
        <title>Chromosome-level assembly of the Caenorhabditis remanei genome.</title>
        <authorList>
            <person name="Teterina A.A."/>
            <person name="Willis J.H."/>
            <person name="Phillips P.C."/>
        </authorList>
    </citation>
    <scope>NUCLEOTIDE SEQUENCE [LARGE SCALE GENOMIC DNA]</scope>
    <source>
        <strain evidence="11 12">PX506</strain>
        <tissue evidence="11">Whole organism</tissue>
    </source>
</reference>
<evidence type="ECO:0000256" key="5">
    <source>
        <dbReference type="ARBA" id="ARBA00022989"/>
    </source>
</evidence>
<feature type="transmembrane region" description="Helical" evidence="9">
    <location>
        <begin position="192"/>
        <end position="213"/>
    </location>
</feature>
<keyword evidence="7" id="KW-0539">Nucleus</keyword>
<dbReference type="AlphaFoldDB" id="A0A6A5HAV6"/>
<name>A0A6A5HAV6_CAERE</name>
<dbReference type="EMBL" id="WUAV01000003">
    <property type="protein sequence ID" value="KAF1763563.1"/>
    <property type="molecule type" value="Genomic_DNA"/>
</dbReference>
<dbReference type="GeneID" id="9798601"/>
<protein>
    <recommendedName>
        <fullName evidence="13">Nuclear envelope integral membrane protein 1</fullName>
    </recommendedName>
</protein>
<evidence type="ECO:0000256" key="9">
    <source>
        <dbReference type="SAM" id="Phobius"/>
    </source>
</evidence>
<evidence type="ECO:0000256" key="7">
    <source>
        <dbReference type="ARBA" id="ARBA00023242"/>
    </source>
</evidence>
<feature type="compositionally biased region" description="Basic and acidic residues" evidence="8">
    <location>
        <begin position="549"/>
        <end position="558"/>
    </location>
</feature>
<feature type="region of interest" description="Disordered" evidence="8">
    <location>
        <begin position="480"/>
        <end position="584"/>
    </location>
</feature>
<dbReference type="GO" id="GO:0005637">
    <property type="term" value="C:nuclear inner membrane"/>
    <property type="evidence" value="ECO:0007669"/>
    <property type="project" value="UniProtKB-SubCell"/>
</dbReference>
<comment type="similarity">
    <text evidence="2">Belongs to the NEMP family.</text>
</comment>
<gene>
    <name evidence="11" type="ORF">GCK72_011829</name>
</gene>
<dbReference type="PANTHER" id="PTHR13598">
    <property type="entry name" value="AT07567P-RELATED"/>
    <property type="match status" value="1"/>
</dbReference>
<feature type="signal peptide" evidence="10">
    <location>
        <begin position="1"/>
        <end position="15"/>
    </location>
</feature>
<dbReference type="KEGG" id="crq:GCK72_011829"/>
<feature type="compositionally biased region" description="Low complexity" evidence="8">
    <location>
        <begin position="528"/>
        <end position="547"/>
    </location>
</feature>
<feature type="transmembrane region" description="Helical" evidence="9">
    <location>
        <begin position="137"/>
        <end position="154"/>
    </location>
</feature>
<proteinExistence type="inferred from homology"/>
<evidence type="ECO:0008006" key="13">
    <source>
        <dbReference type="Google" id="ProtNLM"/>
    </source>
</evidence>
<keyword evidence="3 9" id="KW-0812">Transmembrane</keyword>
<dbReference type="CTD" id="9798601"/>
<feature type="compositionally biased region" description="Basic and acidic residues" evidence="8">
    <location>
        <begin position="569"/>
        <end position="584"/>
    </location>
</feature>
<dbReference type="PANTHER" id="PTHR13598:SF1">
    <property type="entry name" value="AT07567P-RELATED"/>
    <property type="match status" value="1"/>
</dbReference>
<organism evidence="11 12">
    <name type="scientific">Caenorhabditis remanei</name>
    <name type="common">Caenorhabditis vulgaris</name>
    <dbReference type="NCBI Taxonomy" id="31234"/>
    <lineage>
        <taxon>Eukaryota</taxon>
        <taxon>Metazoa</taxon>
        <taxon>Ecdysozoa</taxon>
        <taxon>Nematoda</taxon>
        <taxon>Chromadorea</taxon>
        <taxon>Rhabditida</taxon>
        <taxon>Rhabditina</taxon>
        <taxon>Rhabditomorpha</taxon>
        <taxon>Rhabditoidea</taxon>
        <taxon>Rhabditidae</taxon>
        <taxon>Peloderinae</taxon>
        <taxon>Caenorhabditis</taxon>
    </lineage>
</organism>
<accession>A0A6A5HAV6</accession>
<evidence type="ECO:0000256" key="4">
    <source>
        <dbReference type="ARBA" id="ARBA00022729"/>
    </source>
</evidence>
<dbReference type="Pfam" id="PF10225">
    <property type="entry name" value="NEMP"/>
    <property type="match status" value="1"/>
</dbReference>
<evidence type="ECO:0000256" key="8">
    <source>
        <dbReference type="SAM" id="MobiDB-lite"/>
    </source>
</evidence>
<evidence type="ECO:0000313" key="12">
    <source>
        <dbReference type="Proteomes" id="UP000483820"/>
    </source>
</evidence>
<sequence length="584" mass="66926">MRSLTLLLLVASGLALKFDDCEQQPKALNQVRRVGPKLYSHKLDFYHQKSLPYNAIHAFTDVFLHINLTDADQYQFYQGTNCTTVQQLYDNDNRYFGLLRKAALLRSHQLSPFNDTIIGVSTAEPYEISVLIWKVNYIRVGVYVGAILLFLLASKLVRNVLFYYTSGCSFGLLASLLLVAFIVWRVAPKKTLGVPILIGGWSVSLYMLHFAWTNLQSIMLEYQKYVIGYFATVLLVSMAYCYKRGPPTDARSHDIAQWTLQLVALALIYFSVQVVEVSTGTIGALIVQQICRNFLFSGFHWFGVGLGSLWRKMFPSKRRLLNEEEYDEIGQKTTKEQLAQLREYCKQENSRPWKIAGNVRSARRLARFIEGEDDHITEDEIYAHEMTGDVLDREDYDDDFGGVRYEDYDMETPNGSHYELEEDEQDDEQEWDEVVVKRRGSGYGRQSVQSIRVPRSISSRLLSPYQHQMNRSMGPAVGYRRTSEAAQHRQNGYSEHRPRAPRTEQIYRSRRVEYDVMSGRVEPPRFATSSSGSATTTSSITGGLTPSEYMRRARKIDSASKTPTRRAKNSTDSRNRTDSEEADE</sequence>
<feature type="compositionally biased region" description="Basic and acidic residues" evidence="8">
    <location>
        <begin position="494"/>
        <end position="514"/>
    </location>
</feature>
<feature type="transmembrane region" description="Helical" evidence="9">
    <location>
        <begin position="262"/>
        <end position="287"/>
    </location>
</feature>
<comment type="caution">
    <text evidence="11">The sequence shown here is derived from an EMBL/GenBank/DDBJ whole genome shotgun (WGS) entry which is preliminary data.</text>
</comment>
<keyword evidence="4 10" id="KW-0732">Signal</keyword>
<evidence type="ECO:0000256" key="6">
    <source>
        <dbReference type="ARBA" id="ARBA00023136"/>
    </source>
</evidence>
<keyword evidence="6 9" id="KW-0472">Membrane</keyword>
<evidence type="ECO:0000313" key="11">
    <source>
        <dbReference type="EMBL" id="KAF1763563.1"/>
    </source>
</evidence>
<evidence type="ECO:0000256" key="10">
    <source>
        <dbReference type="SAM" id="SignalP"/>
    </source>
</evidence>
<dbReference type="InterPro" id="IPR019358">
    <property type="entry name" value="NEMP_fam"/>
</dbReference>
<evidence type="ECO:0000256" key="3">
    <source>
        <dbReference type="ARBA" id="ARBA00022692"/>
    </source>
</evidence>
<feature type="transmembrane region" description="Helical" evidence="9">
    <location>
        <begin position="161"/>
        <end position="186"/>
    </location>
</feature>
<dbReference type="Proteomes" id="UP000483820">
    <property type="component" value="Chromosome III"/>
</dbReference>
<dbReference type="RefSeq" id="XP_003103074.2">
    <property type="nucleotide sequence ID" value="XM_003103026.2"/>
</dbReference>
<evidence type="ECO:0000256" key="1">
    <source>
        <dbReference type="ARBA" id="ARBA00004575"/>
    </source>
</evidence>